<feature type="domain" description="CheC-like protein" evidence="3">
    <location>
        <begin position="115"/>
        <end position="148"/>
    </location>
</feature>
<dbReference type="SUPFAM" id="SSF103039">
    <property type="entry name" value="CheC-like"/>
    <property type="match status" value="1"/>
</dbReference>
<accession>A0A1M5W9B9</accession>
<reference evidence="4 5" key="1">
    <citation type="submission" date="2016-11" db="EMBL/GenBank/DDBJ databases">
        <authorList>
            <person name="Jaros S."/>
            <person name="Januszkiewicz K."/>
            <person name="Wedrychowicz H."/>
        </authorList>
    </citation>
    <scope>NUCLEOTIDE SEQUENCE [LARGE SCALE GENOMIC DNA]</scope>
    <source>
        <strain evidence="4 5">DSM 10068</strain>
    </source>
</reference>
<evidence type="ECO:0000313" key="5">
    <source>
        <dbReference type="Proteomes" id="UP000183995"/>
    </source>
</evidence>
<dbReference type="PANTHER" id="PTHR43693">
    <property type="entry name" value="PROTEIN PHOSPHATASE CHEZ"/>
    <property type="match status" value="1"/>
</dbReference>
<dbReference type="GO" id="GO:0016787">
    <property type="term" value="F:hydrolase activity"/>
    <property type="evidence" value="ECO:0007669"/>
    <property type="project" value="UniProtKB-KW"/>
</dbReference>
<keyword evidence="1" id="KW-0145">Chemotaxis</keyword>
<dbReference type="CDD" id="cd17909">
    <property type="entry name" value="CheC_ClassI"/>
    <property type="match status" value="1"/>
</dbReference>
<dbReference type="AlphaFoldDB" id="A0A1M5W9B9"/>
<organism evidence="4 5">
    <name type="scientific">Sporobacter termitidis DSM 10068</name>
    <dbReference type="NCBI Taxonomy" id="1123282"/>
    <lineage>
        <taxon>Bacteria</taxon>
        <taxon>Bacillati</taxon>
        <taxon>Bacillota</taxon>
        <taxon>Clostridia</taxon>
        <taxon>Eubacteriales</taxon>
        <taxon>Oscillospiraceae</taxon>
        <taxon>Sporobacter</taxon>
    </lineage>
</organism>
<dbReference type="RefSeq" id="WP_073076693.1">
    <property type="nucleotide sequence ID" value="NZ_FQXV01000003.1"/>
</dbReference>
<keyword evidence="5" id="KW-1185">Reference proteome</keyword>
<protein>
    <submittedName>
        <fullName evidence="4">Chemotaxis protein CheC</fullName>
    </submittedName>
</protein>
<dbReference type="Proteomes" id="UP000183995">
    <property type="component" value="Unassembled WGS sequence"/>
</dbReference>
<name>A0A1M5W9B9_9FIRM</name>
<proteinExistence type="predicted"/>
<dbReference type="GO" id="GO:0006935">
    <property type="term" value="P:chemotaxis"/>
    <property type="evidence" value="ECO:0007669"/>
    <property type="project" value="UniProtKB-KW"/>
</dbReference>
<keyword evidence="2" id="KW-0378">Hydrolase</keyword>
<evidence type="ECO:0000256" key="2">
    <source>
        <dbReference type="ARBA" id="ARBA00022801"/>
    </source>
</evidence>
<dbReference type="InterPro" id="IPR050992">
    <property type="entry name" value="CheZ_family_phosphatases"/>
</dbReference>
<dbReference type="STRING" id="1123282.SAMN02745823_01135"/>
<evidence type="ECO:0000313" key="4">
    <source>
        <dbReference type="EMBL" id="SHH84067.1"/>
    </source>
</evidence>
<feature type="domain" description="CheC-like protein" evidence="3">
    <location>
        <begin position="13"/>
        <end position="47"/>
    </location>
</feature>
<dbReference type="EMBL" id="FQXV01000003">
    <property type="protein sequence ID" value="SHH84067.1"/>
    <property type="molecule type" value="Genomic_DNA"/>
</dbReference>
<dbReference type="InterPro" id="IPR028976">
    <property type="entry name" value="CheC-like_sf"/>
</dbReference>
<gene>
    <name evidence="4" type="ORF">SAMN02745823_01135</name>
</gene>
<sequence length="210" mass="22589">MNSNPDSIDFEKRDVLKEIANIGAGHAATALAALLERPIVQSVPDVMLIPFGKVSEQLGGAEKLVVAGLLDITGDISGFFIVVLEIEQADKIISMMLGKKKRPLQPGKLRKYTAIEKSVIGETVNILGGSYLTAISELTNLHALPSTPYLCADMVGAVLNIAIAEAGKTGDFAIFFQSELFNEKERIIGDIFLIPDQTSCDKILQSLGFI</sequence>
<dbReference type="OrthoDB" id="9812187at2"/>
<evidence type="ECO:0000259" key="3">
    <source>
        <dbReference type="Pfam" id="PF04509"/>
    </source>
</evidence>
<dbReference type="InterPro" id="IPR007597">
    <property type="entry name" value="CheC"/>
</dbReference>
<dbReference type="Gene3D" id="3.40.1550.10">
    <property type="entry name" value="CheC-like"/>
    <property type="match status" value="1"/>
</dbReference>
<evidence type="ECO:0000256" key="1">
    <source>
        <dbReference type="ARBA" id="ARBA00022500"/>
    </source>
</evidence>
<dbReference type="PANTHER" id="PTHR43693:SF1">
    <property type="entry name" value="PROTEIN PHOSPHATASE CHEZ"/>
    <property type="match status" value="1"/>
</dbReference>
<dbReference type="Pfam" id="PF04509">
    <property type="entry name" value="CheC"/>
    <property type="match status" value="2"/>
</dbReference>